<dbReference type="InterPro" id="IPR036651">
    <property type="entry name" value="Gln_synt_N_sf"/>
</dbReference>
<evidence type="ECO:0000256" key="2">
    <source>
        <dbReference type="ARBA" id="ARBA00037583"/>
    </source>
</evidence>
<feature type="domain" description="GS catalytic" evidence="8">
    <location>
        <begin position="139"/>
        <end position="475"/>
    </location>
</feature>
<protein>
    <recommendedName>
        <fullName evidence="4">Lengsin</fullName>
    </recommendedName>
    <alternativeName>
        <fullName evidence="5">Glutamate-ammonia ligase domain-containing protein 1</fullName>
    </alternativeName>
</protein>
<sequence>MPSAAADIQETHRMATKEIEFYTQKEPVSKESIDDYDAVLFTVCDVFGRSRGKFAFGPNIQQLVKHGLETAHTTCVLGFHSETPVTLPRYNRTKDTTCQMLPDISTLRPLSWLCSNGRKVGHVLCDLYDLKGHHDISSPRAIALKQLNNLKDLGFVIMTAFEAEYILYHKGTLNPLGGDYKELTNMTRLDTDLPFLYDHMTELLASGIPVETQMEESVPGQIEYSMQPQYGINMADAVHRLRYITKSVCDKIGFTPTFMTKPKYVGDSSGFHFNHSLWTLDGKNAFYDPTNENKCSDIIRHWIAGLIHHGPALTALMNPTVNCFERLHHMLTPNYNIWNYNDRHARLRVKNKSKNIHIEERTPSSACNPYLCLAGLVAAGADGIARKLEAPQPQAYRPQKTDGDTVKVGDSLPKTLEEALQALEQDTILTRAIGEDFIQEYVALCKEFQLEKLKDVMDKEPVERFKAERDLYLSL</sequence>
<dbReference type="Gene3D" id="3.10.20.70">
    <property type="entry name" value="Glutamine synthetase, N-terminal domain"/>
    <property type="match status" value="1"/>
</dbReference>
<proteinExistence type="inferred from homology"/>
<gene>
    <name evidence="9" type="primary">ORF179914</name>
</gene>
<reference evidence="9" key="1">
    <citation type="submission" date="2014-12" db="EMBL/GenBank/DDBJ databases">
        <title>Insight into the proteome of Arion vulgaris.</title>
        <authorList>
            <person name="Aradska J."/>
            <person name="Bulat T."/>
            <person name="Smidak R."/>
            <person name="Sarate P."/>
            <person name="Gangsoo J."/>
            <person name="Sialana F."/>
            <person name="Bilban M."/>
            <person name="Lubec G."/>
        </authorList>
    </citation>
    <scope>NUCLEOTIDE SEQUENCE</scope>
    <source>
        <tissue evidence="9">Skin</tissue>
    </source>
</reference>
<dbReference type="SMART" id="SM01230">
    <property type="entry name" value="Gln-synt_C"/>
    <property type="match status" value="1"/>
</dbReference>
<dbReference type="GO" id="GO:0006542">
    <property type="term" value="P:glutamine biosynthetic process"/>
    <property type="evidence" value="ECO:0007669"/>
    <property type="project" value="InterPro"/>
</dbReference>
<evidence type="ECO:0000313" key="9">
    <source>
        <dbReference type="EMBL" id="CEK90921.1"/>
    </source>
</evidence>
<dbReference type="EMBL" id="HACG01044056">
    <property type="protein sequence ID" value="CEK90921.1"/>
    <property type="molecule type" value="Transcribed_RNA"/>
</dbReference>
<accession>A0A0B7BF42</accession>
<dbReference type="SUPFAM" id="SSF55931">
    <property type="entry name" value="Glutamine synthetase/guanido kinase"/>
    <property type="match status" value="1"/>
</dbReference>
<evidence type="ECO:0000256" key="6">
    <source>
        <dbReference type="PROSITE-ProRule" id="PRU01331"/>
    </source>
</evidence>
<dbReference type="PANTHER" id="PTHR43407">
    <property type="entry name" value="GLUTAMINE SYNTHETASE"/>
    <property type="match status" value="1"/>
</dbReference>
<name>A0A0B7BF42_9EUPU</name>
<evidence type="ECO:0000256" key="4">
    <source>
        <dbReference type="ARBA" id="ARBA00039404"/>
    </source>
</evidence>
<comment type="function">
    <text evidence="2">May act as a component of the cytoskeleton or as a chaperone for the reorganization of intermediate filament proteins during terminal differentiation in the lens. Does not seem to have enzymatic activity.</text>
</comment>
<evidence type="ECO:0000256" key="1">
    <source>
        <dbReference type="ARBA" id="ARBA00009897"/>
    </source>
</evidence>
<dbReference type="InterPro" id="IPR008146">
    <property type="entry name" value="Gln_synth_cat_dom"/>
</dbReference>
<dbReference type="GO" id="GO:0005737">
    <property type="term" value="C:cytoplasm"/>
    <property type="evidence" value="ECO:0007669"/>
    <property type="project" value="TreeGrafter"/>
</dbReference>
<dbReference type="InterPro" id="IPR014746">
    <property type="entry name" value="Gln_synth/guanido_kin_cat_dom"/>
</dbReference>
<evidence type="ECO:0000259" key="8">
    <source>
        <dbReference type="PROSITE" id="PS51987"/>
    </source>
</evidence>
<dbReference type="Pfam" id="PF00120">
    <property type="entry name" value="Gln-synt_C"/>
    <property type="match status" value="1"/>
</dbReference>
<dbReference type="AlphaFoldDB" id="A0A0B7BF42"/>
<dbReference type="Gene3D" id="3.30.590.10">
    <property type="entry name" value="Glutamine synthetase/guanido kinase, catalytic domain"/>
    <property type="match status" value="1"/>
</dbReference>
<evidence type="ECO:0000256" key="3">
    <source>
        <dbReference type="ARBA" id="ARBA00038790"/>
    </source>
</evidence>
<comment type="similarity">
    <text evidence="1 6 7">Belongs to the glutamine synthetase family.</text>
</comment>
<comment type="subunit">
    <text evidence="3">Dodecamer. Interacts with BFSP2 and VIM.</text>
</comment>
<dbReference type="GO" id="GO:0004356">
    <property type="term" value="F:glutamine synthetase activity"/>
    <property type="evidence" value="ECO:0007669"/>
    <property type="project" value="InterPro"/>
</dbReference>
<evidence type="ECO:0000256" key="5">
    <source>
        <dbReference type="ARBA" id="ARBA00042675"/>
    </source>
</evidence>
<dbReference type="PROSITE" id="PS51987">
    <property type="entry name" value="GS_CATALYTIC"/>
    <property type="match status" value="1"/>
</dbReference>
<dbReference type="PANTHER" id="PTHR43407:SF1">
    <property type="entry name" value="LENGSIN"/>
    <property type="match status" value="1"/>
</dbReference>
<dbReference type="GO" id="GO:0016020">
    <property type="term" value="C:membrane"/>
    <property type="evidence" value="ECO:0007669"/>
    <property type="project" value="TreeGrafter"/>
</dbReference>
<organism evidence="9">
    <name type="scientific">Arion vulgaris</name>
    <dbReference type="NCBI Taxonomy" id="1028688"/>
    <lineage>
        <taxon>Eukaryota</taxon>
        <taxon>Metazoa</taxon>
        <taxon>Spiralia</taxon>
        <taxon>Lophotrochozoa</taxon>
        <taxon>Mollusca</taxon>
        <taxon>Gastropoda</taxon>
        <taxon>Heterobranchia</taxon>
        <taxon>Euthyneura</taxon>
        <taxon>Panpulmonata</taxon>
        <taxon>Eupulmonata</taxon>
        <taxon>Stylommatophora</taxon>
        <taxon>Helicina</taxon>
        <taxon>Arionoidea</taxon>
        <taxon>Arionidae</taxon>
        <taxon>Arion</taxon>
    </lineage>
</organism>
<evidence type="ECO:0000256" key="7">
    <source>
        <dbReference type="RuleBase" id="RU000384"/>
    </source>
</evidence>